<dbReference type="AlphaFoldDB" id="S5UBJ9"/>
<evidence type="ECO:0000313" key="1">
    <source>
        <dbReference type="EMBL" id="AGS49744.1"/>
    </source>
</evidence>
<sequence length="42" mass="4349">MVGQGALIGGPFENIGGLLRETAVSDVPEIRMIGPPAVSRSR</sequence>
<reference evidence="1" key="1">
    <citation type="journal article" date="2013" name="Proc. Natl. Acad. Sci. U.S.A.">
        <title>Mapping gene clusters within arrayed metagenomic libraries to expand the structural diversity of biomedically relevant natural products.</title>
        <authorList>
            <person name="Owen J.G."/>
            <person name="Reddy B.V."/>
            <person name="Ternei M.A."/>
            <person name="Charlop-Powers Z."/>
            <person name="Calle P.Y."/>
            <person name="Kim J.H."/>
            <person name="Brady S.F."/>
        </authorList>
    </citation>
    <scope>NUCLEOTIDE SEQUENCE</scope>
</reference>
<organism evidence="1">
    <name type="scientific">uncultured bacterium esnapd14</name>
    <dbReference type="NCBI Taxonomy" id="1366594"/>
    <lineage>
        <taxon>Bacteria</taxon>
        <taxon>environmental samples</taxon>
    </lineage>
</organism>
<dbReference type="EMBL" id="KF264553">
    <property type="protein sequence ID" value="AGS49744.1"/>
    <property type="molecule type" value="Genomic_DNA"/>
</dbReference>
<accession>S5UBJ9</accession>
<protein>
    <submittedName>
        <fullName evidence="1">Uncharacterized protein</fullName>
    </submittedName>
</protein>
<name>S5UBJ9_9BACT</name>
<proteinExistence type="predicted"/>